<proteinExistence type="inferred from homology"/>
<dbReference type="EMBL" id="CP017625">
    <property type="protein sequence ID" value="AOW28289.1"/>
    <property type="molecule type" value="Genomic_DNA"/>
</dbReference>
<dbReference type="CGD" id="CAL0000196442">
    <property type="gene designation" value="DCG1"/>
</dbReference>
<dbReference type="InParanoid" id="A0A1D8PJG9"/>
<dbReference type="Gene3D" id="3.40.50.12500">
    <property type="match status" value="1"/>
</dbReference>
<dbReference type="KEGG" id="cal:CAALFM_C302550CA"/>
<dbReference type="GO" id="GO:0047661">
    <property type="term" value="F:amino-acid racemase activity"/>
    <property type="evidence" value="ECO:0007669"/>
    <property type="project" value="InterPro"/>
</dbReference>
<reference evidence="3 4" key="3">
    <citation type="journal article" date="2013" name="Genome Biol.">
        <title>Assembly of a phased diploid Candida albicans genome facilitates allele-specific measurements and provides a simple model for repeat and indel structure.</title>
        <authorList>
            <person name="Muzzey D."/>
            <person name="Schwartz K."/>
            <person name="Weissman J.S."/>
            <person name="Sherlock G."/>
        </authorList>
    </citation>
    <scope>NUCLEOTIDE SEQUENCE [LARGE SCALE GENOMIC DNA]</scope>
    <source>
        <strain evidence="4">SC5314 / ATCC MYA-2876</strain>
    </source>
</reference>
<evidence type="ECO:0000313" key="3">
    <source>
        <dbReference type="EMBL" id="AOW28289.1"/>
    </source>
</evidence>
<accession>A0A1D8PJG9</accession>
<dbReference type="AlphaFoldDB" id="A0A1D8PJG9"/>
<dbReference type="RefSeq" id="XP_719943.2">
    <property type="nucleotide sequence ID" value="XM_714850.2"/>
</dbReference>
<dbReference type="STRING" id="237561.A0A1D8PJG9"/>
<dbReference type="FunFam" id="3.40.50.12500:FF:000007">
    <property type="entry name" value="Dcg1p"/>
    <property type="match status" value="1"/>
</dbReference>
<dbReference type="eggNOG" id="ENOG502RZ0H">
    <property type="taxonomic scope" value="Eukaryota"/>
</dbReference>
<name>A0A1D8PJG9_CANAL</name>
<dbReference type="VEuPathDB" id="FungiDB:C3_02550C_A"/>
<dbReference type="InterPro" id="IPR015942">
    <property type="entry name" value="Asp/Glu/hydantoin_racemase"/>
</dbReference>
<dbReference type="FunCoup" id="A0A1D8PJG9">
    <property type="interactions" value="45"/>
</dbReference>
<dbReference type="Pfam" id="PF01177">
    <property type="entry name" value="Asp_Glu_race"/>
    <property type="match status" value="1"/>
</dbReference>
<dbReference type="GeneID" id="3638373"/>
<reference evidence="3 4" key="2">
    <citation type="journal article" date="2007" name="Genome Biol.">
        <title>Assembly of the Candida albicans genome into sixteen supercontigs aligned on the eight chromosomes.</title>
        <authorList>
            <person name="van het Hoog M."/>
            <person name="Rast T.J."/>
            <person name="Martchenko M."/>
            <person name="Grindle S."/>
            <person name="Dignard D."/>
            <person name="Hogues H."/>
            <person name="Cuomo C."/>
            <person name="Berriman M."/>
            <person name="Scherer S."/>
            <person name="Magee B.B."/>
            <person name="Whiteway M."/>
            <person name="Chibana H."/>
            <person name="Nantel A."/>
            <person name="Magee P.T."/>
        </authorList>
    </citation>
    <scope>GENOME REANNOTATION</scope>
    <source>
        <strain evidence="4">SC5314 / ATCC MYA-2876</strain>
    </source>
</reference>
<dbReference type="PANTHER" id="PTHR28047">
    <property type="entry name" value="PROTEIN DCG1"/>
    <property type="match status" value="1"/>
</dbReference>
<keyword evidence="4" id="KW-1185">Reference proteome</keyword>
<evidence type="ECO:0000313" key="4">
    <source>
        <dbReference type="Proteomes" id="UP000000559"/>
    </source>
</evidence>
<evidence type="ECO:0000256" key="1">
    <source>
        <dbReference type="ARBA" id="ARBA00038414"/>
    </source>
</evidence>
<protein>
    <submittedName>
        <fullName evidence="3">Dcg1p</fullName>
    </submittedName>
</protein>
<organism evidence="3 4">
    <name type="scientific">Candida albicans (strain SC5314 / ATCC MYA-2876)</name>
    <name type="common">Yeast</name>
    <dbReference type="NCBI Taxonomy" id="237561"/>
    <lineage>
        <taxon>Eukaryota</taxon>
        <taxon>Fungi</taxon>
        <taxon>Dikarya</taxon>
        <taxon>Ascomycota</taxon>
        <taxon>Saccharomycotina</taxon>
        <taxon>Pichiomycetes</taxon>
        <taxon>Debaryomycetaceae</taxon>
        <taxon>Candida/Lodderomyces clade</taxon>
        <taxon>Candida</taxon>
    </lineage>
</organism>
<reference evidence="3 4" key="1">
    <citation type="journal article" date="2004" name="Proc. Natl. Acad. Sci. U.S.A.">
        <title>The diploid genome sequence of Candida albicans.</title>
        <authorList>
            <person name="Jones T."/>
            <person name="Federspiel N.A."/>
            <person name="Chibana H."/>
            <person name="Dungan J."/>
            <person name="Kalman S."/>
            <person name="Magee B.B."/>
            <person name="Newport G."/>
            <person name="Thorstenson Y.R."/>
            <person name="Agabian N."/>
            <person name="Magee P.T."/>
            <person name="Davis R.W."/>
            <person name="Scherer S."/>
        </authorList>
    </citation>
    <scope>NUCLEOTIDE SEQUENCE [LARGE SCALE GENOMIC DNA]</scope>
    <source>
        <strain evidence="4">SC5314 / ATCC MYA-2876</strain>
    </source>
</reference>
<dbReference type="PANTHER" id="PTHR28047:SF5">
    <property type="entry name" value="PROTEIN DCG1"/>
    <property type="match status" value="1"/>
</dbReference>
<sequence length="232" mass="26015">MTVKILVINPNSSEKVTKNLEKTITQPENVQLFFYTGPSDSPKEITPTTSLQSEKAVLEDFKVNIEDRLNYDGYLVCCYSDHPLVYSLGKLTKKPVMGIMQATLLFALSQPTTKTTKSFILTSTSEWESVLDQSIIDFVGADNFPVKKFEKTRGLNVNVTNLADEEQFSKIYNVTKSIFNEYKDVGCVLLGCAGMAGLDTKLGEKFPNVRFIDSVKIGIEQLVTLIRFDRQV</sequence>
<gene>
    <name evidence="2 3" type="primary">DCG1</name>
    <name evidence="3" type="ordered locus">CAALFM_C302550CA</name>
    <name evidence="2" type="ordered locus">orf19.7874</name>
</gene>
<dbReference type="OrthoDB" id="412018at2759"/>
<dbReference type="Proteomes" id="UP000000559">
    <property type="component" value="Chromosome 3"/>
</dbReference>
<comment type="similarity">
    <text evidence="1">Belongs to the HyuE racemase family.</text>
</comment>
<dbReference type="InterPro" id="IPR052186">
    <property type="entry name" value="Hydantoin_racemase-like"/>
</dbReference>
<dbReference type="InterPro" id="IPR053714">
    <property type="entry name" value="Iso_Racemase_Enz_sf"/>
</dbReference>
<dbReference type="SMR" id="A0A1D8PJG9"/>
<evidence type="ECO:0000313" key="2">
    <source>
        <dbReference type="CGD" id="CAL0000196442"/>
    </source>
</evidence>
<dbReference type="OMA" id="ITSNKEW"/>